<keyword evidence="3" id="KW-0175">Coiled coil</keyword>
<evidence type="ECO:0000259" key="4">
    <source>
        <dbReference type="PROSITE" id="PS50002"/>
    </source>
</evidence>
<dbReference type="InterPro" id="IPR036028">
    <property type="entry name" value="SH3-like_dom_sf"/>
</dbReference>
<gene>
    <name evidence="5" type="ORF">NESM_000857500</name>
</gene>
<evidence type="ECO:0000256" key="2">
    <source>
        <dbReference type="PROSITE-ProRule" id="PRU00192"/>
    </source>
</evidence>
<keyword evidence="6" id="KW-1185">Reference proteome</keyword>
<proteinExistence type="predicted"/>
<evidence type="ECO:0000256" key="1">
    <source>
        <dbReference type="ARBA" id="ARBA00022443"/>
    </source>
</evidence>
<comment type="caution">
    <text evidence="5">The sequence shown here is derived from an EMBL/GenBank/DDBJ whole genome shotgun (WGS) entry which is preliminary data.</text>
</comment>
<name>A0AAW0EYK5_9TRYP</name>
<dbReference type="Proteomes" id="UP001430356">
    <property type="component" value="Unassembled WGS sequence"/>
</dbReference>
<dbReference type="Gene3D" id="2.30.30.40">
    <property type="entry name" value="SH3 Domains"/>
    <property type="match status" value="1"/>
</dbReference>
<evidence type="ECO:0000256" key="3">
    <source>
        <dbReference type="SAM" id="Coils"/>
    </source>
</evidence>
<keyword evidence="1 2" id="KW-0728">SH3 domain</keyword>
<dbReference type="SMART" id="SM00326">
    <property type="entry name" value="SH3"/>
    <property type="match status" value="1"/>
</dbReference>
<accession>A0AAW0EYK5</accession>
<feature type="domain" description="SH3" evidence="4">
    <location>
        <begin position="4"/>
        <end position="64"/>
    </location>
</feature>
<dbReference type="InterPro" id="IPR001452">
    <property type="entry name" value="SH3_domain"/>
</dbReference>
<organism evidence="5 6">
    <name type="scientific">Novymonas esmeraldas</name>
    <dbReference type="NCBI Taxonomy" id="1808958"/>
    <lineage>
        <taxon>Eukaryota</taxon>
        <taxon>Discoba</taxon>
        <taxon>Euglenozoa</taxon>
        <taxon>Kinetoplastea</taxon>
        <taxon>Metakinetoplastina</taxon>
        <taxon>Trypanosomatida</taxon>
        <taxon>Trypanosomatidae</taxon>
        <taxon>Novymonas</taxon>
    </lineage>
</organism>
<dbReference type="AlphaFoldDB" id="A0AAW0EYK5"/>
<dbReference type="SUPFAM" id="SSF50044">
    <property type="entry name" value="SH3-domain"/>
    <property type="match status" value="1"/>
</dbReference>
<dbReference type="EMBL" id="JAECZO010000187">
    <property type="protein sequence ID" value="KAK7198909.1"/>
    <property type="molecule type" value="Genomic_DNA"/>
</dbReference>
<dbReference type="PROSITE" id="PS50002">
    <property type="entry name" value="SH3"/>
    <property type="match status" value="1"/>
</dbReference>
<dbReference type="Pfam" id="PF14604">
    <property type="entry name" value="SH3_9"/>
    <property type="match status" value="1"/>
</dbReference>
<protein>
    <submittedName>
        <fullName evidence="5">SH3 domain/Variant SH3 domain containing protein</fullName>
    </submittedName>
</protein>
<sequence length="384" mass="42155">MVRAAQHLVYAIHEYALPGSGFLQLRAADVLHVDDADESGWWLGTNLRGQKGVFPSTYTLPYVFPEPPDDLVRDAQLILLGLQHGVDVTSGAPLPLRSIAADACDDGAPMLSMTHLCRQMEEHLVQREAARTLVLERLTELVDLSSRARDARAAEARAVAAQRREAEVCRAAVEAKRMELRRALESIAERKASLLAMETVPPCEWYEQFNELSAAAASEPLSHTAAWRTTVKEVKRVVQQQEERLTRLSATCAEQEAVFAQTAAALQARVEWRDDCVAAMLGHWAAKACDAKAAYTAAKVERDTAEEALQLEAASLLCRLADGREQYVAAKETLRHVKRAAEEIAAALQRKDALDTLSHQIEELDAALAQHSCAAHRGVREAAA</sequence>
<reference evidence="5 6" key="1">
    <citation type="journal article" date="2021" name="MBio">
        <title>A New Model Trypanosomatid, Novymonas esmeraldas: Genomic Perception of Its 'Candidatus Pandoraea novymonadis' Endosymbiont.</title>
        <authorList>
            <person name="Zakharova A."/>
            <person name="Saura A."/>
            <person name="Butenko A."/>
            <person name="Podesvova L."/>
            <person name="Warmusova S."/>
            <person name="Kostygov A.Y."/>
            <person name="Nenarokova A."/>
            <person name="Lukes J."/>
            <person name="Opperdoes F.R."/>
            <person name="Yurchenko V."/>
        </authorList>
    </citation>
    <scope>NUCLEOTIDE SEQUENCE [LARGE SCALE GENOMIC DNA]</scope>
    <source>
        <strain evidence="5 6">E262AT.01</strain>
    </source>
</reference>
<evidence type="ECO:0000313" key="6">
    <source>
        <dbReference type="Proteomes" id="UP001430356"/>
    </source>
</evidence>
<feature type="coiled-coil region" evidence="3">
    <location>
        <begin position="231"/>
        <end position="258"/>
    </location>
</feature>
<dbReference type="CDD" id="cd00174">
    <property type="entry name" value="SH3"/>
    <property type="match status" value="1"/>
</dbReference>
<feature type="coiled-coil region" evidence="3">
    <location>
        <begin position="331"/>
        <end position="374"/>
    </location>
</feature>
<evidence type="ECO:0000313" key="5">
    <source>
        <dbReference type="EMBL" id="KAK7198909.1"/>
    </source>
</evidence>